<gene>
    <name evidence="1" type="ORF">SP90_16115</name>
</gene>
<dbReference type="OrthoDB" id="5459555at2"/>
<reference evidence="1 2" key="1">
    <citation type="submission" date="2015-01" db="EMBL/GenBank/DDBJ databases">
        <title>Desulfovibrio sp. JC271 draft genome sequence.</title>
        <authorList>
            <person name="Shivani Y."/>
            <person name="Subhash Y."/>
            <person name="Sasikala C."/>
            <person name="Ramana C.V."/>
        </authorList>
    </citation>
    <scope>NUCLEOTIDE SEQUENCE [LARGE SCALE GENOMIC DNA]</scope>
    <source>
        <strain evidence="1 2">JC271</strain>
    </source>
</reference>
<accession>A0A1B7X8Y6</accession>
<dbReference type="Proteomes" id="UP000091979">
    <property type="component" value="Unassembled WGS sequence"/>
</dbReference>
<sequence length="78" mass="8827">MTFTHKDLPMVLRETELLTLEDGTQVRFESNGGAHDIFINDEWTSRASLFQGMAHDLNASEQHVTLISEPDGVRVELK</sequence>
<dbReference type="PATRIC" id="fig|1560234.3.peg.2699"/>
<comment type="caution">
    <text evidence="1">The sequence shown here is derived from an EMBL/GenBank/DDBJ whole genome shotgun (WGS) entry which is preliminary data.</text>
</comment>
<protein>
    <submittedName>
        <fullName evidence="1">Uncharacterized protein</fullName>
    </submittedName>
</protein>
<organism evidence="1 2">
    <name type="scientific">Halodesulfovibrio spirochaetisodalis</name>
    <dbReference type="NCBI Taxonomy" id="1560234"/>
    <lineage>
        <taxon>Bacteria</taxon>
        <taxon>Pseudomonadati</taxon>
        <taxon>Thermodesulfobacteriota</taxon>
        <taxon>Desulfovibrionia</taxon>
        <taxon>Desulfovibrionales</taxon>
        <taxon>Desulfovibrionaceae</taxon>
        <taxon>Halodesulfovibrio</taxon>
    </lineage>
</organism>
<evidence type="ECO:0000313" key="2">
    <source>
        <dbReference type="Proteomes" id="UP000091979"/>
    </source>
</evidence>
<proteinExistence type="predicted"/>
<dbReference type="EMBL" id="JXMS01000040">
    <property type="protein sequence ID" value="OBQ45816.1"/>
    <property type="molecule type" value="Genomic_DNA"/>
</dbReference>
<name>A0A1B7X8Y6_9BACT</name>
<evidence type="ECO:0000313" key="1">
    <source>
        <dbReference type="EMBL" id="OBQ45816.1"/>
    </source>
</evidence>
<dbReference type="AlphaFoldDB" id="A0A1B7X8Y6"/>
<dbReference type="RefSeq" id="WP_066858736.1">
    <property type="nucleotide sequence ID" value="NZ_JXMS01000040.1"/>
</dbReference>
<keyword evidence="2" id="KW-1185">Reference proteome</keyword>